<gene>
    <name evidence="2" type="ORF">Tsumi_13820</name>
</gene>
<sequence length="134" mass="15511">MELLEAKVENTNILGKKNPTQHLTMLPYFEEADIAVTICDRDGNVLEMNRQSRSINLKPGEEMEGKNILPCHSGESRHLLEHLLAAEEKHVYTIEKKGKKKLIYQIPWYKDGEYAGFMELSMIIPFEMPHKIRS</sequence>
<evidence type="ECO:0000313" key="3">
    <source>
        <dbReference type="Proteomes" id="UP001628220"/>
    </source>
</evidence>
<comment type="caution">
    <text evidence="2">The sequence shown here is derived from an EMBL/GenBank/DDBJ whole genome shotgun (WGS) entry which is preliminary data.</text>
</comment>
<keyword evidence="3" id="KW-1185">Reference proteome</keyword>
<reference evidence="2 3" key="1">
    <citation type="journal article" date="2025" name="Int. J. Syst. Evol. Microbiol.">
        <title>Desulfovibrio falkowii sp. nov., Porphyromonas miyakawae sp. nov., Mediterraneibacter flintii sp. nov. and Owariibacterium komagatae gen. nov., sp. nov., isolated from human faeces.</title>
        <authorList>
            <person name="Hamaguchi T."/>
            <person name="Ohara M."/>
            <person name="Hisatomi A."/>
            <person name="Sekiguchi K."/>
            <person name="Takeda J.I."/>
            <person name="Ueyama J."/>
            <person name="Ito M."/>
            <person name="Nishiwaki H."/>
            <person name="Ogi T."/>
            <person name="Hirayama M."/>
            <person name="Ohkuma M."/>
            <person name="Sakamoto M."/>
            <person name="Ohno K."/>
        </authorList>
    </citation>
    <scope>NUCLEOTIDE SEQUENCE [LARGE SCALE GENOMIC DNA]</scope>
    <source>
        <strain evidence="2 3">13CB11C</strain>
    </source>
</reference>
<dbReference type="InterPro" id="IPR013656">
    <property type="entry name" value="PAS_4"/>
</dbReference>
<evidence type="ECO:0000313" key="2">
    <source>
        <dbReference type="EMBL" id="GAB1252276.1"/>
    </source>
</evidence>
<accession>A0ABQ0E3L7</accession>
<dbReference type="InterPro" id="IPR035965">
    <property type="entry name" value="PAS-like_dom_sf"/>
</dbReference>
<dbReference type="Pfam" id="PF08448">
    <property type="entry name" value="PAS_4"/>
    <property type="match status" value="1"/>
</dbReference>
<name>A0ABQ0E3L7_9PORP</name>
<dbReference type="Proteomes" id="UP001628220">
    <property type="component" value="Unassembled WGS sequence"/>
</dbReference>
<feature type="domain" description="PAS fold-4" evidence="1">
    <location>
        <begin position="30"/>
        <end position="85"/>
    </location>
</feature>
<dbReference type="Gene3D" id="3.30.450.20">
    <property type="entry name" value="PAS domain"/>
    <property type="match status" value="1"/>
</dbReference>
<evidence type="ECO:0000259" key="1">
    <source>
        <dbReference type="Pfam" id="PF08448"/>
    </source>
</evidence>
<protein>
    <recommendedName>
        <fullName evidence="1">PAS fold-4 domain-containing protein</fullName>
    </recommendedName>
</protein>
<organism evidence="2 3">
    <name type="scientific">Porphyromonas miyakawae</name>
    <dbReference type="NCBI Taxonomy" id="3137470"/>
    <lineage>
        <taxon>Bacteria</taxon>
        <taxon>Pseudomonadati</taxon>
        <taxon>Bacteroidota</taxon>
        <taxon>Bacteroidia</taxon>
        <taxon>Bacteroidales</taxon>
        <taxon>Porphyromonadaceae</taxon>
        <taxon>Porphyromonas</taxon>
    </lineage>
</organism>
<dbReference type="SUPFAM" id="SSF55785">
    <property type="entry name" value="PYP-like sensor domain (PAS domain)"/>
    <property type="match status" value="1"/>
</dbReference>
<proteinExistence type="predicted"/>
<dbReference type="EMBL" id="BAAFSF010000004">
    <property type="protein sequence ID" value="GAB1252276.1"/>
    <property type="molecule type" value="Genomic_DNA"/>
</dbReference>